<reference evidence="1" key="1">
    <citation type="journal article" date="2021" name="Proc. Natl. Acad. Sci. U.S.A.">
        <title>A Catalog of Tens of Thousands of Viruses from Human Metagenomes Reveals Hidden Associations with Chronic Diseases.</title>
        <authorList>
            <person name="Tisza M.J."/>
            <person name="Buck C.B."/>
        </authorList>
    </citation>
    <scope>NUCLEOTIDE SEQUENCE</scope>
    <source>
        <strain evidence="1">CtoRD1</strain>
    </source>
</reference>
<evidence type="ECO:0000313" key="1">
    <source>
        <dbReference type="EMBL" id="DAE17499.1"/>
    </source>
</evidence>
<accession>A0A8S5QF47</accession>
<proteinExistence type="predicted"/>
<dbReference type="EMBL" id="BK015641">
    <property type="protein sequence ID" value="DAE17499.1"/>
    <property type="molecule type" value="Genomic_DNA"/>
</dbReference>
<organism evidence="1">
    <name type="scientific">Siphoviridae sp. ctoRD1</name>
    <dbReference type="NCBI Taxonomy" id="2825669"/>
    <lineage>
        <taxon>Viruses</taxon>
        <taxon>Duplodnaviria</taxon>
        <taxon>Heunggongvirae</taxon>
        <taxon>Uroviricota</taxon>
        <taxon>Caudoviricetes</taxon>
    </lineage>
</organism>
<sequence>MSPAYCNKNHGWVIVTTVSIKIHNRICLFFDFNTCGCRANVICYNTVVRSKRNR</sequence>
<name>A0A8S5QF47_9CAUD</name>
<protein>
    <submittedName>
        <fullName evidence="1">Uncharacterized protein</fullName>
    </submittedName>
</protein>